<dbReference type="InterPro" id="IPR040449">
    <property type="entry name" value="Peptidase_S66_N"/>
</dbReference>
<protein>
    <submittedName>
        <fullName evidence="5">LD-carboxypeptidase</fullName>
    </submittedName>
</protein>
<dbReference type="InterPro" id="IPR027461">
    <property type="entry name" value="Carboxypeptidase_A_C_sf"/>
</dbReference>
<name>A0ABP9ERY4_9GAMM</name>
<evidence type="ECO:0000259" key="3">
    <source>
        <dbReference type="Pfam" id="PF02016"/>
    </source>
</evidence>
<dbReference type="RefSeq" id="WP_345335108.1">
    <property type="nucleotide sequence ID" value="NZ_BAABJZ010000057.1"/>
</dbReference>
<dbReference type="Pfam" id="PF02016">
    <property type="entry name" value="Peptidase_S66"/>
    <property type="match status" value="1"/>
</dbReference>
<dbReference type="Pfam" id="PF17676">
    <property type="entry name" value="Peptidase_S66C"/>
    <property type="match status" value="1"/>
</dbReference>
<feature type="domain" description="LD-carboxypeptidase C-terminal" evidence="4">
    <location>
        <begin position="203"/>
        <end position="317"/>
    </location>
</feature>
<keyword evidence="2" id="KW-0378">Hydrolase</keyword>
<dbReference type="PIRSF" id="PIRSF028757">
    <property type="entry name" value="LD-carboxypeptidase"/>
    <property type="match status" value="1"/>
</dbReference>
<keyword evidence="6" id="KW-1185">Reference proteome</keyword>
<dbReference type="Gene3D" id="3.40.50.10740">
    <property type="entry name" value="Class I glutamine amidotransferase-like"/>
    <property type="match status" value="1"/>
</dbReference>
<evidence type="ECO:0000259" key="4">
    <source>
        <dbReference type="Pfam" id="PF17676"/>
    </source>
</evidence>
<evidence type="ECO:0000313" key="5">
    <source>
        <dbReference type="EMBL" id="GAA4885532.1"/>
    </source>
</evidence>
<dbReference type="PANTHER" id="PTHR30237:SF5">
    <property type="entry name" value="CARBOXYPEPTIDASE VC_A0337-RELATED"/>
    <property type="match status" value="1"/>
</dbReference>
<dbReference type="EMBL" id="BAABJZ010000057">
    <property type="protein sequence ID" value="GAA4885532.1"/>
    <property type="molecule type" value="Genomic_DNA"/>
</dbReference>
<dbReference type="Proteomes" id="UP001499988">
    <property type="component" value="Unassembled WGS sequence"/>
</dbReference>
<dbReference type="PANTHER" id="PTHR30237">
    <property type="entry name" value="MURAMOYLTETRAPEPTIDE CARBOXYPEPTIDASE"/>
    <property type="match status" value="1"/>
</dbReference>
<gene>
    <name evidence="5" type="ORF">GCM10023333_18750</name>
</gene>
<dbReference type="InterPro" id="IPR027478">
    <property type="entry name" value="LdcA_N"/>
</dbReference>
<evidence type="ECO:0000256" key="2">
    <source>
        <dbReference type="ARBA" id="ARBA00022801"/>
    </source>
</evidence>
<proteinExistence type="inferred from homology"/>
<organism evidence="5 6">
    <name type="scientific">Ferrimonas pelagia</name>
    <dbReference type="NCBI Taxonomy" id="1177826"/>
    <lineage>
        <taxon>Bacteria</taxon>
        <taxon>Pseudomonadati</taxon>
        <taxon>Pseudomonadota</taxon>
        <taxon>Gammaproteobacteria</taxon>
        <taxon>Alteromonadales</taxon>
        <taxon>Ferrimonadaceae</taxon>
        <taxon>Ferrimonas</taxon>
    </lineage>
</organism>
<comment type="caution">
    <text evidence="5">The sequence shown here is derived from an EMBL/GenBank/DDBJ whole genome shotgun (WGS) entry which is preliminary data.</text>
</comment>
<evidence type="ECO:0000256" key="1">
    <source>
        <dbReference type="ARBA" id="ARBA00010233"/>
    </source>
</evidence>
<evidence type="ECO:0000313" key="6">
    <source>
        <dbReference type="Proteomes" id="UP001499988"/>
    </source>
</evidence>
<dbReference type="InterPro" id="IPR003507">
    <property type="entry name" value="S66_fam"/>
</dbReference>
<dbReference type="CDD" id="cd07062">
    <property type="entry name" value="Peptidase_S66_mccF_like"/>
    <property type="match status" value="1"/>
</dbReference>
<dbReference type="SUPFAM" id="SSF141986">
    <property type="entry name" value="LD-carboxypeptidase A C-terminal domain-like"/>
    <property type="match status" value="1"/>
</dbReference>
<accession>A0ABP9ERY4</accession>
<comment type="similarity">
    <text evidence="1">Belongs to the peptidase S66 family.</text>
</comment>
<feature type="domain" description="LD-carboxypeptidase N-terminal" evidence="3">
    <location>
        <begin position="13"/>
        <end position="132"/>
    </location>
</feature>
<dbReference type="Gene3D" id="3.50.30.60">
    <property type="entry name" value="LD-carboxypeptidase A C-terminal domain-like"/>
    <property type="match status" value="1"/>
</dbReference>
<dbReference type="SUPFAM" id="SSF52317">
    <property type="entry name" value="Class I glutamine amidotransferase-like"/>
    <property type="match status" value="1"/>
</dbReference>
<dbReference type="InterPro" id="IPR029062">
    <property type="entry name" value="Class_I_gatase-like"/>
</dbReference>
<reference evidence="6" key="1">
    <citation type="journal article" date="2019" name="Int. J. Syst. Evol. Microbiol.">
        <title>The Global Catalogue of Microorganisms (GCM) 10K type strain sequencing project: providing services to taxonomists for standard genome sequencing and annotation.</title>
        <authorList>
            <consortium name="The Broad Institute Genomics Platform"/>
            <consortium name="The Broad Institute Genome Sequencing Center for Infectious Disease"/>
            <person name="Wu L."/>
            <person name="Ma J."/>
        </authorList>
    </citation>
    <scope>NUCLEOTIDE SEQUENCE [LARGE SCALE GENOMIC DNA]</scope>
    <source>
        <strain evidence="6">JCM 18401</strain>
    </source>
</reference>
<sequence>MRLAPPLQPGDQIGYFSPSSPATAFAPKRTARAQAFLRSKGFELVPGALTGKADHYRSGTARERAEELNALIRDPQIRCIMATIGGSNSNALLPYLDYAALKADPKIIIGYSDVTALLLGISAQTNLVTYYGPALVASFGEFPPLVDQTFASFASLLCQPAQAPYYYPLPLHWTEQRIEWERQSHAKQTRSNECEYLGSGKLQGRLMGGNLNTIAGIWGSPYMPAIERGDILFIEDSMKDAATIERSFVFLKLNGVFDRIKAVILGKHELFDDLGTGRTPLDILHEVLDGQRLPVVNGFDCSHTHPMFTLPLGLDVAIDFDKQRISLEQPWLASAQSHLSATVTTLPLPQAV</sequence>
<dbReference type="InterPro" id="IPR040921">
    <property type="entry name" value="Peptidase_S66C"/>
</dbReference>